<comment type="catalytic activity">
    <reaction evidence="1 3 4">
        <text>[protein]-peptidylproline (omega=180) = [protein]-peptidylproline (omega=0)</text>
        <dbReference type="Rhea" id="RHEA:16237"/>
        <dbReference type="Rhea" id="RHEA-COMP:10747"/>
        <dbReference type="Rhea" id="RHEA-COMP:10748"/>
        <dbReference type="ChEBI" id="CHEBI:83833"/>
        <dbReference type="ChEBI" id="CHEBI:83834"/>
        <dbReference type="EC" id="5.2.1.8"/>
    </reaction>
</comment>
<dbReference type="GO" id="GO:0003755">
    <property type="term" value="F:peptidyl-prolyl cis-trans isomerase activity"/>
    <property type="evidence" value="ECO:0007669"/>
    <property type="project" value="UniProtKB-UniRule"/>
</dbReference>
<dbReference type="EMBL" id="UGTI01000001">
    <property type="protein sequence ID" value="SUB77871.1"/>
    <property type="molecule type" value="Genomic_DNA"/>
</dbReference>
<sequence length="183" mass="21275">MNNRTKFLQLLLAFFVLLGFASCNDKINTEEQNRLNSERAFREYKGNAEYKAITMDGLIGDKYVYAKWLKEGKTNQKPIFTSRVDIHFKIYLLGEKGKHFLVYDNYSSETGERFAVYRGDSGRNVTLGMRIGLLNMEKGDEVELIVPWYMAYGQSMNMEYRIPSYSALKYVVRLDDIIPEDAQ</sequence>
<gene>
    <name evidence="8" type="ORF">NCTC11632_01788</name>
    <name evidence="7" type="ORF">NCTC13100_01016</name>
</gene>
<evidence type="ECO:0000256" key="3">
    <source>
        <dbReference type="PROSITE-ProRule" id="PRU00277"/>
    </source>
</evidence>
<evidence type="ECO:0000256" key="4">
    <source>
        <dbReference type="RuleBase" id="RU003915"/>
    </source>
</evidence>
<keyword evidence="2 3" id="KW-0697">Rotamase</keyword>
<dbReference type="PROSITE" id="PS51257">
    <property type="entry name" value="PROKAR_LIPOPROTEIN"/>
    <property type="match status" value="1"/>
</dbReference>
<dbReference type="PROSITE" id="PS50059">
    <property type="entry name" value="FKBP_PPIASE"/>
    <property type="match status" value="1"/>
</dbReference>
<dbReference type="Proteomes" id="UP000254263">
    <property type="component" value="Unassembled WGS sequence"/>
</dbReference>
<name>A0A379DHR3_9PORP</name>
<feature type="signal peptide" evidence="5">
    <location>
        <begin position="1"/>
        <end position="21"/>
    </location>
</feature>
<dbReference type="Pfam" id="PF00254">
    <property type="entry name" value="FKBP_C"/>
    <property type="match status" value="1"/>
</dbReference>
<dbReference type="RefSeq" id="WP_018360574.1">
    <property type="nucleotide sequence ID" value="NZ_UGTF01000002.1"/>
</dbReference>
<evidence type="ECO:0000259" key="6">
    <source>
        <dbReference type="PROSITE" id="PS50059"/>
    </source>
</evidence>
<keyword evidence="3 4" id="KW-0413">Isomerase</keyword>
<evidence type="ECO:0000313" key="8">
    <source>
        <dbReference type="EMBL" id="SUB89665.1"/>
    </source>
</evidence>
<dbReference type="Proteomes" id="UP000254156">
    <property type="component" value="Unassembled WGS sequence"/>
</dbReference>
<protein>
    <recommendedName>
        <fullName evidence="4">Peptidyl-prolyl cis-trans isomerase</fullName>
        <ecNumber evidence="4">5.2.1.8</ecNumber>
    </recommendedName>
</protein>
<keyword evidence="5" id="KW-0732">Signal</keyword>
<evidence type="ECO:0000256" key="1">
    <source>
        <dbReference type="ARBA" id="ARBA00000971"/>
    </source>
</evidence>
<feature type="domain" description="PPIase FKBP-type" evidence="6">
    <location>
        <begin position="81"/>
        <end position="178"/>
    </location>
</feature>
<reference evidence="9 10" key="1">
    <citation type="submission" date="2018-06" db="EMBL/GenBank/DDBJ databases">
        <authorList>
            <consortium name="Pathogen Informatics"/>
            <person name="Doyle S."/>
        </authorList>
    </citation>
    <scope>NUCLEOTIDE SEQUENCE [LARGE SCALE GENOMIC DNA]</scope>
    <source>
        <strain evidence="8 9">NCTC11632</strain>
        <strain evidence="7 10">NCTC13100</strain>
    </source>
</reference>
<dbReference type="EC" id="5.2.1.8" evidence="4"/>
<evidence type="ECO:0000256" key="5">
    <source>
        <dbReference type="SAM" id="SignalP"/>
    </source>
</evidence>
<comment type="similarity">
    <text evidence="4">Belongs to the FKBP-type PPIase family.</text>
</comment>
<evidence type="ECO:0000256" key="2">
    <source>
        <dbReference type="ARBA" id="ARBA00023110"/>
    </source>
</evidence>
<dbReference type="AlphaFoldDB" id="A0A379DHR3"/>
<dbReference type="InterPro" id="IPR046357">
    <property type="entry name" value="PPIase_dom_sf"/>
</dbReference>
<dbReference type="SUPFAM" id="SSF54534">
    <property type="entry name" value="FKBP-like"/>
    <property type="match status" value="1"/>
</dbReference>
<accession>A0A379DHR3</accession>
<feature type="chain" id="PRO_5033359107" description="Peptidyl-prolyl cis-trans isomerase" evidence="5">
    <location>
        <begin position="22"/>
        <end position="183"/>
    </location>
</feature>
<proteinExistence type="inferred from homology"/>
<dbReference type="Gene3D" id="3.10.50.40">
    <property type="match status" value="1"/>
</dbReference>
<organism evidence="7 10">
    <name type="scientific">Porphyromonas macacae</name>
    <dbReference type="NCBI Taxonomy" id="28115"/>
    <lineage>
        <taxon>Bacteria</taxon>
        <taxon>Pseudomonadati</taxon>
        <taxon>Bacteroidota</taxon>
        <taxon>Bacteroidia</taxon>
        <taxon>Bacteroidales</taxon>
        <taxon>Porphyromonadaceae</taxon>
        <taxon>Porphyromonas</taxon>
    </lineage>
</organism>
<dbReference type="InterPro" id="IPR001179">
    <property type="entry name" value="PPIase_FKBP_dom"/>
</dbReference>
<evidence type="ECO:0000313" key="10">
    <source>
        <dbReference type="Proteomes" id="UP000254263"/>
    </source>
</evidence>
<evidence type="ECO:0000313" key="9">
    <source>
        <dbReference type="Proteomes" id="UP000254156"/>
    </source>
</evidence>
<dbReference type="EMBL" id="UGTF01000002">
    <property type="protein sequence ID" value="SUB89665.1"/>
    <property type="molecule type" value="Genomic_DNA"/>
</dbReference>
<evidence type="ECO:0000313" key="7">
    <source>
        <dbReference type="EMBL" id="SUB77871.1"/>
    </source>
</evidence>